<keyword evidence="1" id="KW-0472">Membrane</keyword>
<dbReference type="AlphaFoldDB" id="A0A4R7NG44"/>
<gene>
    <name evidence="2" type="ORF">C8E00_108106</name>
</gene>
<organism evidence="2 3">
    <name type="scientific">Chromohalobacter marismortui</name>
    <dbReference type="NCBI Taxonomy" id="42055"/>
    <lineage>
        <taxon>Bacteria</taxon>
        <taxon>Pseudomonadati</taxon>
        <taxon>Pseudomonadota</taxon>
        <taxon>Gammaproteobacteria</taxon>
        <taxon>Oceanospirillales</taxon>
        <taxon>Halomonadaceae</taxon>
        <taxon>Chromohalobacter</taxon>
    </lineage>
</organism>
<dbReference type="EMBL" id="SOBR01000008">
    <property type="protein sequence ID" value="TDU19317.1"/>
    <property type="molecule type" value="Genomic_DNA"/>
</dbReference>
<evidence type="ECO:0000256" key="1">
    <source>
        <dbReference type="SAM" id="Phobius"/>
    </source>
</evidence>
<dbReference type="Proteomes" id="UP000295380">
    <property type="component" value="Unassembled WGS sequence"/>
</dbReference>
<evidence type="ECO:0000313" key="2">
    <source>
        <dbReference type="EMBL" id="TDU19317.1"/>
    </source>
</evidence>
<feature type="transmembrane region" description="Helical" evidence="1">
    <location>
        <begin position="12"/>
        <end position="33"/>
    </location>
</feature>
<keyword evidence="1" id="KW-1133">Transmembrane helix</keyword>
<sequence length="34" mass="3701">MRILKLDILRHALIVSAMGSATLLVSALSYQLMA</sequence>
<keyword evidence="1" id="KW-0812">Transmembrane</keyword>
<name>A0A4R7NG44_9GAMM</name>
<accession>A0A4R7NG44</accession>
<proteinExistence type="predicted"/>
<reference evidence="2 3" key="1">
    <citation type="submission" date="2019-03" db="EMBL/GenBank/DDBJ databases">
        <title>Genomic Encyclopedia of Type Strains, Phase IV (KMG-IV): sequencing the most valuable type-strain genomes for metagenomic binning, comparative biology and taxonomic classification.</title>
        <authorList>
            <person name="Goeker M."/>
        </authorList>
    </citation>
    <scope>NUCLEOTIDE SEQUENCE [LARGE SCALE GENOMIC DNA]</scope>
    <source>
        <strain evidence="2 3">DSM 6770</strain>
    </source>
</reference>
<protein>
    <submittedName>
        <fullName evidence="2">Uncharacterized protein</fullName>
    </submittedName>
</protein>
<keyword evidence="3" id="KW-1185">Reference proteome</keyword>
<evidence type="ECO:0000313" key="3">
    <source>
        <dbReference type="Proteomes" id="UP000295380"/>
    </source>
</evidence>
<comment type="caution">
    <text evidence="2">The sequence shown here is derived from an EMBL/GenBank/DDBJ whole genome shotgun (WGS) entry which is preliminary data.</text>
</comment>